<keyword evidence="2" id="KW-1185">Reference proteome</keyword>
<reference evidence="1 2" key="1">
    <citation type="submission" date="2013-04" db="EMBL/GenBank/DDBJ databases">
        <title>Hyphomonas hirschiana VP5 Genome Sequencing.</title>
        <authorList>
            <person name="Lai Q."/>
            <person name="Shao Z."/>
        </authorList>
    </citation>
    <scope>NUCLEOTIDE SEQUENCE [LARGE SCALE GENOMIC DNA]</scope>
    <source>
        <strain evidence="1 2">VP5</strain>
    </source>
</reference>
<gene>
    <name evidence="1" type="ORF">HHI_02285</name>
</gene>
<dbReference type="OrthoDB" id="9963498at2"/>
<protein>
    <submittedName>
        <fullName evidence="1">Uncharacterized protein</fullName>
    </submittedName>
</protein>
<evidence type="ECO:0000313" key="1">
    <source>
        <dbReference type="EMBL" id="KCZ96470.1"/>
    </source>
</evidence>
<dbReference type="EMBL" id="ARYI01000001">
    <property type="protein sequence ID" value="KCZ96470.1"/>
    <property type="molecule type" value="Genomic_DNA"/>
</dbReference>
<accession>A0A059G0K7</accession>
<organism evidence="1 2">
    <name type="scientific">Hyphomonas hirschiana VP5</name>
    <dbReference type="NCBI Taxonomy" id="1280951"/>
    <lineage>
        <taxon>Bacteria</taxon>
        <taxon>Pseudomonadati</taxon>
        <taxon>Pseudomonadota</taxon>
        <taxon>Alphaproteobacteria</taxon>
        <taxon>Hyphomonadales</taxon>
        <taxon>Hyphomonadaceae</taxon>
        <taxon>Hyphomonas</taxon>
    </lineage>
</organism>
<comment type="caution">
    <text evidence="1">The sequence shown here is derived from an EMBL/GenBank/DDBJ whole genome shotgun (WGS) entry which is preliminary data.</text>
</comment>
<dbReference type="Proteomes" id="UP000025061">
    <property type="component" value="Unassembled WGS sequence"/>
</dbReference>
<proteinExistence type="predicted"/>
<dbReference type="AlphaFoldDB" id="A0A059G0K7"/>
<dbReference type="PATRIC" id="fig|1280951.3.peg.460"/>
<name>A0A059G0K7_9PROT</name>
<sequence length="82" mass="9033">MLFNGNLDAGDDLVEAFLEDVLAWRPAGDDPRTPAGLTLAFEQFLRVQFANQSRRIALSISPGQTAGAWMTADEFFEAMARL</sequence>
<evidence type="ECO:0000313" key="2">
    <source>
        <dbReference type="Proteomes" id="UP000025061"/>
    </source>
</evidence>
<dbReference type="RefSeq" id="WP_035590180.1">
    <property type="nucleotide sequence ID" value="NZ_ARYI01000001.1"/>
</dbReference>